<dbReference type="EMBL" id="CACRXK020001620">
    <property type="protein sequence ID" value="CAB3990203.1"/>
    <property type="molecule type" value="Genomic_DNA"/>
</dbReference>
<comment type="similarity">
    <text evidence="4">Belongs to the flavin monoamine oxidase family.</text>
</comment>
<dbReference type="SUPFAM" id="SSF54373">
    <property type="entry name" value="FAD-linked reductases, C-terminal domain"/>
    <property type="match status" value="1"/>
</dbReference>
<gene>
    <name evidence="5" type="ORF">PACLA_8A051346</name>
</gene>
<dbReference type="SUPFAM" id="SSF51905">
    <property type="entry name" value="FAD/NAD(P)-binding domain"/>
    <property type="match status" value="1"/>
</dbReference>
<evidence type="ECO:0000313" key="6">
    <source>
        <dbReference type="Proteomes" id="UP001152795"/>
    </source>
</evidence>
<dbReference type="InterPro" id="IPR036188">
    <property type="entry name" value="FAD/NAD-bd_sf"/>
</dbReference>
<dbReference type="EC" id="1.4.3.-" evidence="4"/>
<keyword evidence="4" id="KW-0274">FAD</keyword>
<dbReference type="InterPro" id="IPR001613">
    <property type="entry name" value="Flavin_amine_oxidase"/>
</dbReference>
<protein>
    <recommendedName>
        <fullName evidence="4">Amine oxidase</fullName>
        <ecNumber evidence="4">1.4.3.-</ecNumber>
    </recommendedName>
</protein>
<evidence type="ECO:0000256" key="4">
    <source>
        <dbReference type="RuleBase" id="RU362067"/>
    </source>
</evidence>
<dbReference type="GO" id="GO:0008131">
    <property type="term" value="F:primary methylamine oxidase activity"/>
    <property type="evidence" value="ECO:0007669"/>
    <property type="project" value="UniProtKB-ARBA"/>
</dbReference>
<organism evidence="5 6">
    <name type="scientific">Paramuricea clavata</name>
    <name type="common">Red gorgonian</name>
    <name type="synonym">Violescent sea-whip</name>
    <dbReference type="NCBI Taxonomy" id="317549"/>
    <lineage>
        <taxon>Eukaryota</taxon>
        <taxon>Metazoa</taxon>
        <taxon>Cnidaria</taxon>
        <taxon>Anthozoa</taxon>
        <taxon>Octocorallia</taxon>
        <taxon>Malacalcyonacea</taxon>
        <taxon>Plexauridae</taxon>
        <taxon>Paramuricea</taxon>
    </lineage>
</organism>
<evidence type="ECO:0000256" key="1">
    <source>
        <dbReference type="ARBA" id="ARBA00001974"/>
    </source>
</evidence>
<dbReference type="Gene3D" id="3.50.50.60">
    <property type="entry name" value="FAD/NAD(P)-binding domain"/>
    <property type="match status" value="1"/>
</dbReference>
<dbReference type="PANTHER" id="PTHR10742:SF313">
    <property type="entry name" value="AMINE OXIDASE"/>
    <property type="match status" value="1"/>
</dbReference>
<dbReference type="AlphaFoldDB" id="A0A6S7GG48"/>
<sequence>MDLHGFFMKFLLLFCIPLFVLITIATGKSQRAQQGQHKVQHSKVLILGAGMSGITAAKTLHENGVKDFTILEGYERIGGRMRKAEFADTIIELGANWVQGLKNNPIWELAQKYGLKGNYTMAYPQPGYYIVRDEHGHDVTNEDNHDGMAKASDALDEIVEERRKAGMPDIDVRTGLRLAGWQPQNPAQSSAEYFYIDFDAGVRPHYTSARVKSFTNGSIDSVGGKQFFVFDSRGYAVLVEEMANSFLEPEDPRLLINQVVDNIKWDTNGVQVSTITGQIYSADYLLMTFSIGVLKSNAVHFTPDLPANILEPIYKIEMADYIKIFLKFPSKFWDRKQYILYASPRRGYYPVWQDLEVDAGLPDEGLNILIVTITGEEATRVQYQSNEETQAEIMTVLRNVYGKDIPNPIAFNYPRWHHDPLFYGCYSNNPIGISHEDYVALASNVSRMYFAGEATNELYNGFVHGAYFSGLERAEKMLQHIKANGNFKLIK</sequence>
<accession>A0A6S7GG48</accession>
<dbReference type="PRINTS" id="PR00757">
    <property type="entry name" value="AMINEOXDASEF"/>
</dbReference>
<dbReference type="OrthoDB" id="5046242at2759"/>
<comment type="caution">
    <text evidence="5">The sequence shown here is derived from an EMBL/GenBank/DDBJ whole genome shotgun (WGS) entry which is preliminary data.</text>
</comment>
<comment type="cofactor">
    <cofactor evidence="1 4">
        <name>FAD</name>
        <dbReference type="ChEBI" id="CHEBI:57692"/>
    </cofactor>
</comment>
<dbReference type="GO" id="GO:0006598">
    <property type="term" value="P:polyamine catabolic process"/>
    <property type="evidence" value="ECO:0007669"/>
    <property type="project" value="TreeGrafter"/>
</dbReference>
<dbReference type="Proteomes" id="UP001152795">
    <property type="component" value="Unassembled WGS sequence"/>
</dbReference>
<dbReference type="PANTHER" id="PTHR10742">
    <property type="entry name" value="FLAVIN MONOAMINE OXIDASE"/>
    <property type="match status" value="1"/>
</dbReference>
<keyword evidence="6" id="KW-1185">Reference proteome</keyword>
<name>A0A6S7GG48_PARCT</name>
<dbReference type="Pfam" id="PF01593">
    <property type="entry name" value="Amino_oxidase"/>
    <property type="match status" value="1"/>
</dbReference>
<dbReference type="Gene3D" id="3.90.660.10">
    <property type="match status" value="1"/>
</dbReference>
<dbReference type="InterPro" id="IPR002937">
    <property type="entry name" value="Amino_oxidase"/>
</dbReference>
<keyword evidence="2 4" id="KW-0560">Oxidoreductase</keyword>
<keyword evidence="4" id="KW-0285">Flavoprotein</keyword>
<proteinExistence type="inferred from homology"/>
<reference evidence="5" key="1">
    <citation type="submission" date="2020-04" db="EMBL/GenBank/DDBJ databases">
        <authorList>
            <person name="Alioto T."/>
            <person name="Alioto T."/>
            <person name="Gomez Garrido J."/>
        </authorList>
    </citation>
    <scope>NUCLEOTIDE SEQUENCE</scope>
    <source>
        <strain evidence="5">A484AB</strain>
    </source>
</reference>
<evidence type="ECO:0000256" key="3">
    <source>
        <dbReference type="PIRSR" id="PIRSR601613-1"/>
    </source>
</evidence>
<feature type="binding site" evidence="3">
    <location>
        <position position="52"/>
    </location>
    <ligand>
        <name>FAD</name>
        <dbReference type="ChEBI" id="CHEBI:57692"/>
    </ligand>
</feature>
<evidence type="ECO:0000313" key="5">
    <source>
        <dbReference type="EMBL" id="CAB3990203.1"/>
    </source>
</evidence>
<dbReference type="InterPro" id="IPR050281">
    <property type="entry name" value="Flavin_monoamine_oxidase"/>
</dbReference>
<evidence type="ECO:0000256" key="2">
    <source>
        <dbReference type="ARBA" id="ARBA00023002"/>
    </source>
</evidence>
<feature type="binding site" evidence="3">
    <location>
        <position position="260"/>
    </location>
    <ligand>
        <name>FAD</name>
        <dbReference type="ChEBI" id="CHEBI:57692"/>
    </ligand>
</feature>